<feature type="domain" description="ABC transporter" evidence="7">
    <location>
        <begin position="401"/>
        <end position="617"/>
    </location>
</feature>
<dbReference type="SMART" id="SM00382">
    <property type="entry name" value="AAA"/>
    <property type="match status" value="2"/>
</dbReference>
<dbReference type="InterPro" id="IPR050611">
    <property type="entry name" value="ABCF"/>
</dbReference>
<feature type="region of interest" description="Disordered" evidence="6">
    <location>
        <begin position="708"/>
        <end position="762"/>
    </location>
</feature>
<organism evidence="8">
    <name type="scientific">Glycine soja</name>
    <name type="common">Wild soybean</name>
    <dbReference type="NCBI Taxonomy" id="3848"/>
    <lineage>
        <taxon>Eukaryota</taxon>
        <taxon>Viridiplantae</taxon>
        <taxon>Streptophyta</taxon>
        <taxon>Embryophyta</taxon>
        <taxon>Tracheophyta</taxon>
        <taxon>Spermatophyta</taxon>
        <taxon>Magnoliopsida</taxon>
        <taxon>eudicotyledons</taxon>
        <taxon>Gunneridae</taxon>
        <taxon>Pentapetalae</taxon>
        <taxon>rosids</taxon>
        <taxon>fabids</taxon>
        <taxon>Fabales</taxon>
        <taxon>Fabaceae</taxon>
        <taxon>Papilionoideae</taxon>
        <taxon>50 kb inversion clade</taxon>
        <taxon>NPAAA clade</taxon>
        <taxon>indigoferoid/millettioid clade</taxon>
        <taxon>Phaseoleae</taxon>
        <taxon>Glycine</taxon>
        <taxon>Glycine subgen. Soja</taxon>
    </lineage>
</organism>
<reference evidence="8" key="1">
    <citation type="submission" date="2014-07" db="EMBL/GenBank/DDBJ databases">
        <title>Identification of a novel salt tolerance gene in wild soybean by whole-genome sequencing.</title>
        <authorList>
            <person name="Lam H.-M."/>
            <person name="Qi X."/>
            <person name="Li M.-W."/>
            <person name="Liu X."/>
            <person name="Xie M."/>
            <person name="Ni M."/>
            <person name="Xu X."/>
        </authorList>
    </citation>
    <scope>NUCLEOTIDE SEQUENCE [LARGE SCALE GENOMIC DNA]</scope>
    <source>
        <tissue evidence="8">Root</tissue>
    </source>
</reference>
<dbReference type="PANTHER" id="PTHR19211">
    <property type="entry name" value="ATP-BINDING TRANSPORT PROTEIN-RELATED"/>
    <property type="match status" value="1"/>
</dbReference>
<protein>
    <submittedName>
        <fullName evidence="8">ABC transporter F family member 3</fullName>
    </submittedName>
</protein>
<dbReference type="GO" id="GO:0016887">
    <property type="term" value="F:ATP hydrolysis activity"/>
    <property type="evidence" value="ECO:0007669"/>
    <property type="project" value="InterPro"/>
</dbReference>
<dbReference type="Gene3D" id="3.40.50.300">
    <property type="entry name" value="P-loop containing nucleotide triphosphate hydrolases"/>
    <property type="match status" value="2"/>
</dbReference>
<dbReference type="CDD" id="cd23700">
    <property type="entry name" value="At3g51010"/>
    <property type="match status" value="1"/>
</dbReference>
<dbReference type="CDD" id="cd03221">
    <property type="entry name" value="ABCF_EF-3"/>
    <property type="match status" value="2"/>
</dbReference>
<feature type="compositionally biased region" description="Basic and acidic residues" evidence="6">
    <location>
        <begin position="708"/>
        <end position="718"/>
    </location>
</feature>
<dbReference type="InterPro" id="IPR017871">
    <property type="entry name" value="ABC_transporter-like_CS"/>
</dbReference>
<dbReference type="InterPro" id="IPR003593">
    <property type="entry name" value="AAA+_ATPase"/>
</dbReference>
<dbReference type="EMBL" id="KN644649">
    <property type="protein sequence ID" value="KHN42235.1"/>
    <property type="molecule type" value="Genomic_DNA"/>
</dbReference>
<name>A0A0B2SAT2_GLYSO</name>
<evidence type="ECO:0000256" key="2">
    <source>
        <dbReference type="ARBA" id="ARBA00022741"/>
    </source>
</evidence>
<proteinExistence type="inferred from homology"/>
<sequence length="824" mass="93000">MNEGMDDVQAPKKKHGPLLSERDRLKLERRKRKDERQREAQYQMHLAEMEAARAGMPVVCVRHDNSGGPNVKDIHMENFNISVGGRDLIVDGCVTLSFGRHYGLVGRNGTGKTTFLRHMAMHAIDGVPRNCQILHVEQEVTGDATTALQCVLNSDIERTQLLDEEAQLVAQQREFEDKIEKGDSNGVVGRDDISKRLEEIYKRLEHIDADSAEARAASILAGLSFTPEMQKKATKTFSGGWRMRIALARALFIEPDILLLDEPTNHLDLHAVLWLESYLVKWPKTFIVVSHAREFLNTVVTDIIHLQNQKLTTYKGNYDAFEKTREEQVKNQQKALEANERARSHMQTFIDKFRYNAKRASLVQSRIKALDRMGHVDEIVNDPDYKFDFPTPDDRPGAPIISFSDASFGYPGGPILFKNLNFGIDLDSRIAMVGPNGIGKSTILKLIAGDLQPSSGTVFRSAKVRIAVFSQHHVDGLDLSSNPLLYMMRCYPGVPEQKLRAHLGSFGVTGNLALQPMYTLSGGQKSRVAFAKITFKKPHIILLDEPSNHLDLDAVEALIQGLVLFQGGILMVSHDEHLISGSVEELWVKFRTQTLAFPRAPVQPPSCPGRTQTPSRFQSHIVGDRRPAAAVAPPSPLVWAFCLSQRMGFAGALRNIVRPLSVASSRALTPRISTNASMAPFCPAFPSPCKTPQWLHPLWNHFHSLTDTRFPKRRPSEKPRRKRASLRPSGPYAWVQYTPGQPILPNKPNEGSVKRRNEKKRMRQRRAFILAEKKKRKAQLQEANRKKNIQRVERKMAAVAREREWAERLAELQRLEEEKKKSMA</sequence>
<evidence type="ECO:0000313" key="8">
    <source>
        <dbReference type="EMBL" id="KHN42235.1"/>
    </source>
</evidence>
<dbReference type="Pfam" id="PF00005">
    <property type="entry name" value="ABC_tran"/>
    <property type="match status" value="2"/>
</dbReference>
<feature type="region of interest" description="Disordered" evidence="6">
    <location>
        <begin position="1"/>
        <end position="39"/>
    </location>
</feature>
<dbReference type="PROSITE" id="PS00211">
    <property type="entry name" value="ABC_TRANSPORTER_1"/>
    <property type="match status" value="2"/>
</dbReference>
<evidence type="ECO:0000256" key="6">
    <source>
        <dbReference type="SAM" id="MobiDB-lite"/>
    </source>
</evidence>
<dbReference type="SUPFAM" id="SSF52540">
    <property type="entry name" value="P-loop containing nucleoside triphosphate hydrolases"/>
    <property type="match status" value="2"/>
</dbReference>
<feature type="domain" description="ABC transporter" evidence="7">
    <location>
        <begin position="74"/>
        <end position="333"/>
    </location>
</feature>
<dbReference type="GO" id="GO:0005524">
    <property type="term" value="F:ATP binding"/>
    <property type="evidence" value="ECO:0007669"/>
    <property type="project" value="UniProtKB-KW"/>
</dbReference>
<evidence type="ECO:0000256" key="4">
    <source>
        <dbReference type="ARBA" id="ARBA00061344"/>
    </source>
</evidence>
<keyword evidence="2" id="KW-0547">Nucleotide-binding</keyword>
<dbReference type="FunFam" id="3.40.50.300:FF:001135">
    <property type="entry name" value="ABC transporter F family member 3"/>
    <property type="match status" value="1"/>
</dbReference>
<dbReference type="PROSITE" id="PS50893">
    <property type="entry name" value="ABC_TRANSPORTER_2"/>
    <property type="match status" value="2"/>
</dbReference>
<dbReference type="InterPro" id="IPR003439">
    <property type="entry name" value="ABC_transporter-like_ATP-bd"/>
</dbReference>
<keyword evidence="5" id="KW-0175">Coiled coil</keyword>
<evidence type="ECO:0000256" key="3">
    <source>
        <dbReference type="ARBA" id="ARBA00022840"/>
    </source>
</evidence>
<keyword evidence="1" id="KW-0677">Repeat</keyword>
<evidence type="ECO:0000256" key="5">
    <source>
        <dbReference type="SAM" id="Coils"/>
    </source>
</evidence>
<accession>A0A0B2SAT2</accession>
<dbReference type="InterPro" id="IPR032781">
    <property type="entry name" value="ABC_tran_Xtn"/>
</dbReference>
<dbReference type="FunFam" id="3.40.50.300:FF:000104">
    <property type="entry name" value="ATP-binding cassette sub-family F member 3"/>
    <property type="match status" value="1"/>
</dbReference>
<dbReference type="Pfam" id="PF12848">
    <property type="entry name" value="ABC_tran_Xtn"/>
    <property type="match status" value="1"/>
</dbReference>
<dbReference type="InterPro" id="IPR027417">
    <property type="entry name" value="P-loop_NTPase"/>
</dbReference>
<comment type="similarity">
    <text evidence="4">Belongs to the ABC transporter superfamily. ABCF family. EF3 (TC 3.A.1.121) subfamily.</text>
</comment>
<evidence type="ECO:0000256" key="1">
    <source>
        <dbReference type="ARBA" id="ARBA00022737"/>
    </source>
</evidence>
<dbReference type="PANTHER" id="PTHR19211:SF117">
    <property type="entry name" value="ATP-BINDING CASSETTE SUB-FAMILY F MEMBER 3"/>
    <property type="match status" value="1"/>
</dbReference>
<dbReference type="Proteomes" id="UP000053555">
    <property type="component" value="Unassembled WGS sequence"/>
</dbReference>
<gene>
    <name evidence="8" type="ORF">glysoja_044116</name>
</gene>
<evidence type="ECO:0000259" key="7">
    <source>
        <dbReference type="PROSITE" id="PS50893"/>
    </source>
</evidence>
<feature type="coiled-coil region" evidence="5">
    <location>
        <begin position="770"/>
        <end position="809"/>
    </location>
</feature>
<keyword evidence="3" id="KW-0067">ATP-binding</keyword>
<dbReference type="AlphaFoldDB" id="A0A0B2SAT2"/>